<accession>A0A6C0L010</accession>
<reference evidence="1" key="1">
    <citation type="journal article" date="2020" name="Nature">
        <title>Giant virus diversity and host interactions through global metagenomics.</title>
        <authorList>
            <person name="Schulz F."/>
            <person name="Roux S."/>
            <person name="Paez-Espino D."/>
            <person name="Jungbluth S."/>
            <person name="Walsh D.A."/>
            <person name="Denef V.J."/>
            <person name="McMahon K.D."/>
            <person name="Konstantinidis K.T."/>
            <person name="Eloe-Fadrosh E.A."/>
            <person name="Kyrpides N.C."/>
            <person name="Woyke T."/>
        </authorList>
    </citation>
    <scope>NUCLEOTIDE SEQUENCE</scope>
    <source>
        <strain evidence="1">GVMAG-S-ERX555907-63</strain>
    </source>
</reference>
<dbReference type="AlphaFoldDB" id="A0A6C0L010"/>
<sequence>MKFYKTITIISLLFTKNVCLQVPERIHDSFIKYDKKSMFTIFPNIYKFIESKSETPDYNRKEMLDTYKSIYKDVCVYLLNKKNNSLYLGWVPLRDDRLLEKYYKNISKKINFETNVKNVPLYFIVCEAISSNNTIQAKKILCNPTIDLNIDLQLLKAHLLNFTKEYNTTLDLSQLKTYDSGRWYLVFNY</sequence>
<protein>
    <submittedName>
        <fullName evidence="1">Uncharacterized protein</fullName>
    </submittedName>
</protein>
<proteinExistence type="predicted"/>
<name>A0A6C0L010_9ZZZZ</name>
<dbReference type="EMBL" id="MN741024">
    <property type="protein sequence ID" value="QHU23149.1"/>
    <property type="molecule type" value="Genomic_DNA"/>
</dbReference>
<organism evidence="1">
    <name type="scientific">viral metagenome</name>
    <dbReference type="NCBI Taxonomy" id="1070528"/>
    <lineage>
        <taxon>unclassified sequences</taxon>
        <taxon>metagenomes</taxon>
        <taxon>organismal metagenomes</taxon>
    </lineage>
</organism>
<evidence type="ECO:0000313" key="1">
    <source>
        <dbReference type="EMBL" id="QHU23149.1"/>
    </source>
</evidence>